<dbReference type="STRING" id="889453.SAMN03080601_01584"/>
<proteinExistence type="predicted"/>
<protein>
    <recommendedName>
        <fullName evidence="3">DUF4835 domain-containing protein</fullName>
    </recommendedName>
</protein>
<sequence length="311" mass="36412">MVKHNFKYLFRATLMVTLMLIISYPLSAQELRARVQVVAPGVQGTNRAVFETLQTSIMEFLNGQQWTEHKFNPEERIDCTILINIREVIGSDEFRGTIQIQARRPVYNSSYNTPLLNYLDQNLHFRYIEYETLVYNPSNIESNLVAILAYYAYIVLGFDYDSFSPRGGTPYFQRAEQIVNMMQNARESGWRSFESQRNRYWLVENLLNEHHAPLRNAFYQYHRRGLDMMADRVDEGRSNIASSLELLQRVHRQRPNSFALGFFFDAKSEELVNIFSNSPSMERGRVVNLLSEVDPTNSDKYQQILSERGRM</sequence>
<evidence type="ECO:0008006" key="3">
    <source>
        <dbReference type="Google" id="ProtNLM"/>
    </source>
</evidence>
<dbReference type="InterPro" id="IPR032274">
    <property type="entry name" value="DUF4835"/>
</dbReference>
<evidence type="ECO:0000313" key="1">
    <source>
        <dbReference type="EMBL" id="SKB93640.1"/>
    </source>
</evidence>
<gene>
    <name evidence="1" type="ORF">SAMN03080601_01584</name>
</gene>
<evidence type="ECO:0000313" key="2">
    <source>
        <dbReference type="Proteomes" id="UP000191055"/>
    </source>
</evidence>
<dbReference type="Proteomes" id="UP000191055">
    <property type="component" value="Unassembled WGS sequence"/>
</dbReference>
<accession>A0A1T5FBV3</accession>
<name>A0A1T5FBV3_9BACT</name>
<keyword evidence="2" id="KW-1185">Reference proteome</keyword>
<dbReference type="EMBL" id="FUYV01000007">
    <property type="protein sequence ID" value="SKB93640.1"/>
    <property type="molecule type" value="Genomic_DNA"/>
</dbReference>
<reference evidence="2" key="1">
    <citation type="submission" date="2017-02" db="EMBL/GenBank/DDBJ databases">
        <authorList>
            <person name="Varghese N."/>
            <person name="Submissions S."/>
        </authorList>
    </citation>
    <scope>NUCLEOTIDE SEQUENCE [LARGE SCALE GENOMIC DNA]</scope>
    <source>
        <strain evidence="2">DSM 24412</strain>
    </source>
</reference>
<organism evidence="1 2">
    <name type="scientific">Alkalitalea saponilacus</name>
    <dbReference type="NCBI Taxonomy" id="889453"/>
    <lineage>
        <taxon>Bacteria</taxon>
        <taxon>Pseudomonadati</taxon>
        <taxon>Bacteroidota</taxon>
        <taxon>Bacteroidia</taxon>
        <taxon>Marinilabiliales</taxon>
        <taxon>Marinilabiliaceae</taxon>
        <taxon>Alkalitalea</taxon>
    </lineage>
</organism>
<dbReference type="RefSeq" id="WP_232468314.1">
    <property type="nucleotide sequence ID" value="NZ_CP021904.1"/>
</dbReference>
<dbReference type="AlphaFoldDB" id="A0A1T5FBV3"/>
<dbReference type="Pfam" id="PF16119">
    <property type="entry name" value="DUF4835"/>
    <property type="match status" value="1"/>
</dbReference>